<dbReference type="Gene3D" id="3.30.40.10">
    <property type="entry name" value="Zinc/RING finger domain, C3HC4 (zinc finger)"/>
    <property type="match status" value="2"/>
</dbReference>
<dbReference type="SUPFAM" id="SSF88697">
    <property type="entry name" value="PUA domain-like"/>
    <property type="match status" value="1"/>
</dbReference>
<dbReference type="Pfam" id="PF02190">
    <property type="entry name" value="LON_substr_bdg"/>
    <property type="match status" value="1"/>
</dbReference>
<feature type="compositionally biased region" description="Low complexity" evidence="5">
    <location>
        <begin position="345"/>
        <end position="359"/>
    </location>
</feature>
<dbReference type="PROSITE" id="PS00518">
    <property type="entry name" value="ZF_RING_1"/>
    <property type="match status" value="1"/>
</dbReference>
<gene>
    <name evidence="9" type="ORF">QBC41DRAFT_317444</name>
</gene>
<dbReference type="SMART" id="SM00464">
    <property type="entry name" value="LON"/>
    <property type="match status" value="1"/>
</dbReference>
<organism evidence="9 10">
    <name type="scientific">Cercophora samala</name>
    <dbReference type="NCBI Taxonomy" id="330535"/>
    <lineage>
        <taxon>Eukaryota</taxon>
        <taxon>Fungi</taxon>
        <taxon>Dikarya</taxon>
        <taxon>Ascomycota</taxon>
        <taxon>Pezizomycotina</taxon>
        <taxon>Sordariomycetes</taxon>
        <taxon>Sordariomycetidae</taxon>
        <taxon>Sordariales</taxon>
        <taxon>Lasiosphaeriaceae</taxon>
        <taxon>Cercophora</taxon>
    </lineage>
</organism>
<dbReference type="EMBL" id="JAULSY010000029">
    <property type="protein sequence ID" value="KAK0670639.1"/>
    <property type="molecule type" value="Genomic_DNA"/>
</dbReference>
<evidence type="ECO:0000256" key="5">
    <source>
        <dbReference type="SAM" id="MobiDB-lite"/>
    </source>
</evidence>
<keyword evidence="6" id="KW-1133">Transmembrane helix</keyword>
<evidence type="ECO:0000313" key="10">
    <source>
        <dbReference type="Proteomes" id="UP001174997"/>
    </source>
</evidence>
<evidence type="ECO:0000256" key="1">
    <source>
        <dbReference type="ARBA" id="ARBA00022723"/>
    </source>
</evidence>
<dbReference type="Pfam" id="PF13445">
    <property type="entry name" value="zf-RING_UBOX"/>
    <property type="match status" value="1"/>
</dbReference>
<evidence type="ECO:0000313" key="9">
    <source>
        <dbReference type="EMBL" id="KAK0670639.1"/>
    </source>
</evidence>
<dbReference type="Proteomes" id="UP001174997">
    <property type="component" value="Unassembled WGS sequence"/>
</dbReference>
<keyword evidence="3" id="KW-0862">Zinc</keyword>
<evidence type="ECO:0000256" key="2">
    <source>
        <dbReference type="ARBA" id="ARBA00022771"/>
    </source>
</evidence>
<feature type="domain" description="Lon N-terminal" evidence="8">
    <location>
        <begin position="201"/>
        <end position="432"/>
    </location>
</feature>
<keyword evidence="10" id="KW-1185">Reference proteome</keyword>
<keyword evidence="6" id="KW-0472">Membrane</keyword>
<feature type="region of interest" description="Disordered" evidence="5">
    <location>
        <begin position="322"/>
        <end position="361"/>
    </location>
</feature>
<dbReference type="AlphaFoldDB" id="A0AA39ZGJ2"/>
<feature type="transmembrane region" description="Helical" evidence="6">
    <location>
        <begin position="450"/>
        <end position="467"/>
    </location>
</feature>
<comment type="caution">
    <text evidence="9">The sequence shown here is derived from an EMBL/GenBank/DDBJ whole genome shotgun (WGS) entry which is preliminary data.</text>
</comment>
<feature type="domain" description="RING-type" evidence="7">
    <location>
        <begin position="122"/>
        <end position="162"/>
    </location>
</feature>
<dbReference type="SMART" id="SM00184">
    <property type="entry name" value="RING"/>
    <property type="match status" value="2"/>
</dbReference>
<evidence type="ECO:0000259" key="7">
    <source>
        <dbReference type="PROSITE" id="PS50089"/>
    </source>
</evidence>
<dbReference type="PROSITE" id="PS51787">
    <property type="entry name" value="LON_N"/>
    <property type="match status" value="1"/>
</dbReference>
<keyword evidence="1" id="KW-0479">Metal-binding</keyword>
<dbReference type="InterPro" id="IPR046336">
    <property type="entry name" value="Lon_prtase_N_sf"/>
</dbReference>
<dbReference type="InterPro" id="IPR027370">
    <property type="entry name" value="Znf-RING_euk"/>
</dbReference>
<evidence type="ECO:0000256" key="4">
    <source>
        <dbReference type="PROSITE-ProRule" id="PRU00175"/>
    </source>
</evidence>
<dbReference type="InterPro" id="IPR017907">
    <property type="entry name" value="Znf_RING_CS"/>
</dbReference>
<evidence type="ECO:0000259" key="8">
    <source>
        <dbReference type="PROSITE" id="PS51787"/>
    </source>
</evidence>
<dbReference type="PANTHER" id="PTHR23327">
    <property type="entry name" value="RING FINGER PROTEIN 127"/>
    <property type="match status" value="1"/>
</dbReference>
<evidence type="ECO:0000256" key="6">
    <source>
        <dbReference type="SAM" id="Phobius"/>
    </source>
</evidence>
<dbReference type="GO" id="GO:0061630">
    <property type="term" value="F:ubiquitin protein ligase activity"/>
    <property type="evidence" value="ECO:0007669"/>
    <property type="project" value="TreeGrafter"/>
</dbReference>
<dbReference type="InterPro" id="IPR013083">
    <property type="entry name" value="Znf_RING/FYVE/PHD"/>
</dbReference>
<dbReference type="PANTHER" id="PTHR23327:SF42">
    <property type="entry name" value="LON PEPTIDASE N-TERMINAL DOMAIN AND RING FINGER PROTEIN C14F5.10C"/>
    <property type="match status" value="1"/>
</dbReference>
<dbReference type="Gene3D" id="2.30.130.40">
    <property type="entry name" value="LON domain-like"/>
    <property type="match status" value="1"/>
</dbReference>
<dbReference type="InterPro" id="IPR015947">
    <property type="entry name" value="PUA-like_sf"/>
</dbReference>
<dbReference type="PROSITE" id="PS50089">
    <property type="entry name" value="ZF_RING_2"/>
    <property type="match status" value="1"/>
</dbReference>
<dbReference type="GO" id="GO:0008233">
    <property type="term" value="F:peptidase activity"/>
    <property type="evidence" value="ECO:0007669"/>
    <property type="project" value="UniProtKB-KW"/>
</dbReference>
<dbReference type="GO" id="GO:0008270">
    <property type="term" value="F:zinc ion binding"/>
    <property type="evidence" value="ECO:0007669"/>
    <property type="project" value="UniProtKB-KW"/>
</dbReference>
<dbReference type="GO" id="GO:0006508">
    <property type="term" value="P:proteolysis"/>
    <property type="evidence" value="ECO:0007669"/>
    <property type="project" value="UniProtKB-KW"/>
</dbReference>
<keyword evidence="2 4" id="KW-0863">Zinc-finger</keyword>
<protein>
    <submittedName>
        <fullName evidence="9">ATP-dependent protease</fullName>
    </submittedName>
</protein>
<keyword evidence="6" id="KW-0812">Transmembrane</keyword>
<name>A0AA39ZGJ2_9PEZI</name>
<sequence>MAETAFPAWAPRELVCPSCEKLLREPIIFPCGAALCKTCLPESRQRQKGITFPVLETRQKVYRCLCDKVHAVMDCGVDVIASSIMNTIHEELQRQPTSEDDGGVEGGFLAGLSKVLRPEFDCPICFELFEQPVTTPCGHTYCQPCLESITVLGEDLYCPVCRQALTLNGVPFLSRYPENHVVTRLISLLWPEELEARKEIPPAPPPRRDEIPIFALVTAIPTMKMPLRVFEPRYRLMMKRVLRGNKEFGMTTVDPKTGKESEVGTVLRIEAHRLLANGDYVIKAVGTRRFKVVERRIKDEYTMARVEPFGDMSFEEEEALEALETGNTTDDAPEAVETNLSPAKDTAPAPTPTTTIDITGSLDTTSTRDLMAFAFGRAMTHRISDLNIPNEPSKFTWWFAHKLREPKRYDFLVERSVRRRLKTCCRQFIELERTGMNPWSYRLHFALRRFPLPISTVVLIVFLCLWVS</sequence>
<dbReference type="SUPFAM" id="SSF57850">
    <property type="entry name" value="RING/U-box"/>
    <property type="match status" value="2"/>
</dbReference>
<dbReference type="InterPro" id="IPR001841">
    <property type="entry name" value="Znf_RING"/>
</dbReference>
<reference evidence="9" key="1">
    <citation type="submission" date="2023-06" db="EMBL/GenBank/DDBJ databases">
        <title>Genome-scale phylogeny and comparative genomics of the fungal order Sordariales.</title>
        <authorList>
            <consortium name="Lawrence Berkeley National Laboratory"/>
            <person name="Hensen N."/>
            <person name="Bonometti L."/>
            <person name="Westerberg I."/>
            <person name="Brannstrom I.O."/>
            <person name="Guillou S."/>
            <person name="Cros-Aarteil S."/>
            <person name="Calhoun S."/>
            <person name="Haridas S."/>
            <person name="Kuo A."/>
            <person name="Mondo S."/>
            <person name="Pangilinan J."/>
            <person name="Riley R."/>
            <person name="Labutti K."/>
            <person name="Andreopoulos B."/>
            <person name="Lipzen A."/>
            <person name="Chen C."/>
            <person name="Yanf M."/>
            <person name="Daum C."/>
            <person name="Ng V."/>
            <person name="Clum A."/>
            <person name="Steindorff A."/>
            <person name="Ohm R."/>
            <person name="Martin F."/>
            <person name="Silar P."/>
            <person name="Natvig D."/>
            <person name="Lalanne C."/>
            <person name="Gautier V."/>
            <person name="Ament-Velasquez S.L."/>
            <person name="Kruys A."/>
            <person name="Hutchinson M.I."/>
            <person name="Powell A.J."/>
            <person name="Barry K."/>
            <person name="Miller A.N."/>
            <person name="Grigoriev I.V."/>
            <person name="Debuchy R."/>
            <person name="Gladieux P."/>
            <person name="Thoren M.H."/>
            <person name="Johannesson H."/>
        </authorList>
    </citation>
    <scope>NUCLEOTIDE SEQUENCE</scope>
    <source>
        <strain evidence="9">CBS 307.81</strain>
    </source>
</reference>
<accession>A0AA39ZGJ2</accession>
<proteinExistence type="predicted"/>
<keyword evidence="9" id="KW-0378">Hydrolase</keyword>
<evidence type="ECO:0000256" key="3">
    <source>
        <dbReference type="ARBA" id="ARBA00022833"/>
    </source>
</evidence>
<dbReference type="InterPro" id="IPR003111">
    <property type="entry name" value="Lon_prtase_N"/>
</dbReference>
<keyword evidence="9" id="KW-0645">Protease</keyword>